<sequence>MLKTKIFVWLVLLALAGYGHQPSVAVLKTDGPSADDRASSFGVYRGYSQAKYDQWTRTSRYVEVRDGTALAVDIVRPSLNGAAVSTPLPVIYTMQRYGRSHIYPGRDGVLTPVDTTSYIRSLVQHGYIYVSVGLRGSGASFGSVTGVQAASEARDAFDVAQWIVDQPWSNGRLGMMGNSYRANASLMAISAPHPAVQAIFPSMMDFDNYLTARPGGVLNAGLLTSWSQVTAILDGMVPAPEGLPVPQIPPVDDDPEGTRMAAAMLEHKRNSNALARASAPVRRYRDGYSYAAEPAEDENVLAAMLPRINRHKVPVYLWSGWQDLWPKQPFLWMANLEGPKKLAMGPWSHDPDERDAQGQRQPNEVERSRLQSVEMLRWFDYWLKDADNGIMDEPSYAVSIMEDAGNWRWVFADSWPLTDGVQEVPYYLSGGADGDGVLSTAAPKSQSSKDSFKVDYTATTGPQSRWIDGTSFFPLSYPDLTDNARKGVSFLTPPAEEPFSLVGHPVAELYVTSTAPDADVFAYVEIVKANGEARYLTEGVLRASHRTLGDAPYDTLDLPWPTHRKADVEAAGPLSGNIVKLRFALLPFSQAFAAGDRIRFTITGADKDNFEPFMQEQSPTLTIMRSERYPSHVRFPVREETSR</sequence>
<feature type="region of interest" description="Disordered" evidence="2">
    <location>
        <begin position="343"/>
        <end position="367"/>
    </location>
</feature>
<dbReference type="AlphaFoldDB" id="A0A3M0C8D2"/>
<dbReference type="InParanoid" id="A0A3M0C8D2"/>
<dbReference type="InterPro" id="IPR008979">
    <property type="entry name" value="Galactose-bd-like_sf"/>
</dbReference>
<proteinExistence type="predicted"/>
<dbReference type="Pfam" id="PF02129">
    <property type="entry name" value="Peptidase_S15"/>
    <property type="match status" value="1"/>
</dbReference>
<keyword evidence="3" id="KW-0732">Signal</keyword>
<organism evidence="5 6">
    <name type="scientific">Eilatimonas milleporae</name>
    <dbReference type="NCBI Taxonomy" id="911205"/>
    <lineage>
        <taxon>Bacteria</taxon>
        <taxon>Pseudomonadati</taxon>
        <taxon>Pseudomonadota</taxon>
        <taxon>Alphaproteobacteria</taxon>
        <taxon>Kordiimonadales</taxon>
        <taxon>Kordiimonadaceae</taxon>
        <taxon>Eilatimonas</taxon>
    </lineage>
</organism>
<accession>A0A3M0C8D2</accession>
<dbReference type="InterPro" id="IPR000383">
    <property type="entry name" value="Xaa-Pro-like_dom"/>
</dbReference>
<keyword evidence="6" id="KW-1185">Reference proteome</keyword>
<dbReference type="InterPro" id="IPR013736">
    <property type="entry name" value="Xaa-Pro_dipept_C"/>
</dbReference>
<comment type="caution">
    <text evidence="5">The sequence shown here is derived from an EMBL/GenBank/DDBJ whole genome shotgun (WGS) entry which is preliminary data.</text>
</comment>
<dbReference type="Proteomes" id="UP000271227">
    <property type="component" value="Unassembled WGS sequence"/>
</dbReference>
<evidence type="ECO:0000259" key="4">
    <source>
        <dbReference type="SMART" id="SM00939"/>
    </source>
</evidence>
<reference evidence="5 6" key="1">
    <citation type="submission" date="2018-10" db="EMBL/GenBank/DDBJ databases">
        <title>Genomic Encyclopedia of Archaeal and Bacterial Type Strains, Phase II (KMG-II): from individual species to whole genera.</title>
        <authorList>
            <person name="Goeker M."/>
        </authorList>
    </citation>
    <scope>NUCLEOTIDE SEQUENCE [LARGE SCALE GENOMIC DNA]</scope>
    <source>
        <strain evidence="5 6">DSM 25217</strain>
    </source>
</reference>
<evidence type="ECO:0000313" key="5">
    <source>
        <dbReference type="EMBL" id="RMB04957.1"/>
    </source>
</evidence>
<dbReference type="Pfam" id="PF08530">
    <property type="entry name" value="PepX_C"/>
    <property type="match status" value="1"/>
</dbReference>
<dbReference type="GO" id="GO:0008239">
    <property type="term" value="F:dipeptidyl-peptidase activity"/>
    <property type="evidence" value="ECO:0007669"/>
    <property type="project" value="InterPro"/>
</dbReference>
<feature type="compositionally biased region" description="Basic and acidic residues" evidence="2">
    <location>
        <begin position="349"/>
        <end position="367"/>
    </location>
</feature>
<evidence type="ECO:0000256" key="2">
    <source>
        <dbReference type="SAM" id="MobiDB-lite"/>
    </source>
</evidence>
<dbReference type="Gene3D" id="1.10.3020.10">
    <property type="entry name" value="alpha-amino acid ester hydrolase ( Helical cap domain)"/>
    <property type="match status" value="1"/>
</dbReference>
<feature type="chain" id="PRO_5017934040" description="Xaa-Pro dipeptidyl-peptidase C-terminal domain-containing protein" evidence="3">
    <location>
        <begin position="26"/>
        <end position="643"/>
    </location>
</feature>
<keyword evidence="1" id="KW-0378">Hydrolase</keyword>
<evidence type="ECO:0000256" key="1">
    <source>
        <dbReference type="ARBA" id="ARBA00022801"/>
    </source>
</evidence>
<dbReference type="InterPro" id="IPR005674">
    <property type="entry name" value="CocE/Ser_esterase"/>
</dbReference>
<dbReference type="Gene3D" id="2.60.120.260">
    <property type="entry name" value="Galactose-binding domain-like"/>
    <property type="match status" value="1"/>
</dbReference>
<name>A0A3M0C8D2_9PROT</name>
<dbReference type="SUPFAM" id="SSF53474">
    <property type="entry name" value="alpha/beta-Hydrolases"/>
    <property type="match status" value="1"/>
</dbReference>
<dbReference type="RefSeq" id="WP_170163821.1">
    <property type="nucleotide sequence ID" value="NZ_REFR01000012.1"/>
</dbReference>
<evidence type="ECO:0000256" key="3">
    <source>
        <dbReference type="SAM" id="SignalP"/>
    </source>
</evidence>
<dbReference type="SUPFAM" id="SSF49785">
    <property type="entry name" value="Galactose-binding domain-like"/>
    <property type="match status" value="1"/>
</dbReference>
<dbReference type="EMBL" id="REFR01000012">
    <property type="protein sequence ID" value="RMB04957.1"/>
    <property type="molecule type" value="Genomic_DNA"/>
</dbReference>
<dbReference type="InterPro" id="IPR029058">
    <property type="entry name" value="AB_hydrolase_fold"/>
</dbReference>
<gene>
    <name evidence="5" type="ORF">BXY39_2531</name>
</gene>
<evidence type="ECO:0000313" key="6">
    <source>
        <dbReference type="Proteomes" id="UP000271227"/>
    </source>
</evidence>
<dbReference type="NCBIfam" id="TIGR00976">
    <property type="entry name" value="CocE_NonD"/>
    <property type="match status" value="1"/>
</dbReference>
<dbReference type="Gene3D" id="3.40.50.1820">
    <property type="entry name" value="alpha/beta hydrolase"/>
    <property type="match status" value="1"/>
</dbReference>
<feature type="signal peptide" evidence="3">
    <location>
        <begin position="1"/>
        <end position="25"/>
    </location>
</feature>
<dbReference type="SMART" id="SM00939">
    <property type="entry name" value="PepX_C"/>
    <property type="match status" value="1"/>
</dbReference>
<protein>
    <recommendedName>
        <fullName evidence="4">Xaa-Pro dipeptidyl-peptidase C-terminal domain-containing protein</fullName>
    </recommendedName>
</protein>
<feature type="domain" description="Xaa-Pro dipeptidyl-peptidase C-terminal" evidence="4">
    <location>
        <begin position="376"/>
        <end position="634"/>
    </location>
</feature>